<dbReference type="Proteomes" id="UP001190926">
    <property type="component" value="Unassembled WGS sequence"/>
</dbReference>
<dbReference type="AlphaFoldDB" id="A0AAD4NZP3"/>
<evidence type="ECO:0000259" key="5">
    <source>
        <dbReference type="Pfam" id="PF14432"/>
    </source>
</evidence>
<keyword evidence="2" id="KW-0677">Repeat</keyword>
<name>A0AAD4NZP3_PERFH</name>
<dbReference type="Pfam" id="PF13041">
    <property type="entry name" value="PPR_2"/>
    <property type="match status" value="4"/>
</dbReference>
<feature type="region of interest" description="Disordered" evidence="4">
    <location>
        <begin position="27"/>
        <end position="46"/>
    </location>
</feature>
<sequence>MTSTTLIISASPTINPFATDAPISNLKTQIHSDPSSPKPNPKNGRLKSCKTLQEIKQIHGQYTKHGLMGDPSLLTKLIAKYSQMGSSESLEYAEKAFKVFKNSSEDWSSSVIYLYNSLIRGNSLAGAYDDAILLYVDMLINDFEPDNYTFPFVLSACAKSSRLSEGRQLHGCVVKKGYHNDVFVLNSLVYSYGECGETDSARKVFDEMSEKNVVSWTSLICGYARRDRHREAVSLFFTMVEEGIEPNEVTVVSVISACAKLGDMDLGEKVLDYVGSSGIEFNALMVNALVDMYIKCGAPDKARQLFDRCVDKNLVLYNTLMSNYVKLGKVKDALDIFRDMLGFGPKPDRITLLSVITSSAELRELCFGKQCHAYVLRNGLGSWDSIGNSLIDMYAKSGRQELACRVFDQMSNKTVVSWNSLLAGFARNGDVESAKGVFNEMPERDIVSWNTMIVALVDESFFVDAIELFHSMQNEGITPDEVTMVSVVSACGYLGALDSAKWAYNYIKKHGVHCNMRLCTALVDMFARCGDPQSAMKVFNSMEEKDVSAWTAAIGAMAMEGNGKRALELFHEMLRQGISPDVVVFSGVLTACSHSGLVEQGMQIFNSMKGHGITPHIVHYGCVVDLLGRAGFLHEALDFINSMPLEPNAAIWNAFLGACRKHKNEEMATHAAEMMTKCDGDQTGLHVLLSNIYASAGKWSDVARVRMEMKERGMKKTPGSSSIEVDGVVHEFTSGDESHRENACTASMLAEIDCRLRDAGYAPDLTNVLLEVDEQEKELLLSRHSEKLAIAYGLISSARQTPVRVVKNLRMCPDCHSFAKMVSEVYDREIVVRDNKRFHFFRQGLCSCRDYW</sequence>
<protein>
    <submittedName>
        <fullName evidence="6">LOW protein: PPR containing-like protein</fullName>
    </submittedName>
</protein>
<feature type="repeat" description="PPR" evidence="3">
    <location>
        <begin position="313"/>
        <end position="347"/>
    </location>
</feature>
<dbReference type="InterPro" id="IPR046848">
    <property type="entry name" value="E_motif"/>
</dbReference>
<evidence type="ECO:0000256" key="2">
    <source>
        <dbReference type="ARBA" id="ARBA00022737"/>
    </source>
</evidence>
<dbReference type="PANTHER" id="PTHR47926">
    <property type="entry name" value="PENTATRICOPEPTIDE REPEAT-CONTAINING PROTEIN"/>
    <property type="match status" value="1"/>
</dbReference>
<feature type="repeat" description="PPR" evidence="3">
    <location>
        <begin position="581"/>
        <end position="615"/>
    </location>
</feature>
<dbReference type="InterPro" id="IPR032867">
    <property type="entry name" value="DYW_dom"/>
</dbReference>
<dbReference type="Gene3D" id="1.25.40.10">
    <property type="entry name" value="Tetratricopeptide repeat domain"/>
    <property type="match status" value="5"/>
</dbReference>
<reference evidence="6 7" key="1">
    <citation type="journal article" date="2021" name="Nat. Commun.">
        <title>Incipient diploidization of the medicinal plant Perilla within 10,000 years.</title>
        <authorList>
            <person name="Zhang Y."/>
            <person name="Shen Q."/>
            <person name="Leng L."/>
            <person name="Zhang D."/>
            <person name="Chen S."/>
            <person name="Shi Y."/>
            <person name="Ning Z."/>
            <person name="Chen S."/>
        </authorList>
    </citation>
    <scope>NUCLEOTIDE SEQUENCE [LARGE SCALE GENOMIC DNA]</scope>
    <source>
        <strain evidence="7">cv. PC099</strain>
    </source>
</reference>
<dbReference type="Pfam" id="PF12854">
    <property type="entry name" value="PPR_1"/>
    <property type="match status" value="1"/>
</dbReference>
<dbReference type="PROSITE" id="PS51375">
    <property type="entry name" value="PPR"/>
    <property type="match status" value="9"/>
</dbReference>
<organism evidence="6 7">
    <name type="scientific">Perilla frutescens var. hirtella</name>
    <name type="common">Perilla citriodora</name>
    <name type="synonym">Perilla setoyensis</name>
    <dbReference type="NCBI Taxonomy" id="608512"/>
    <lineage>
        <taxon>Eukaryota</taxon>
        <taxon>Viridiplantae</taxon>
        <taxon>Streptophyta</taxon>
        <taxon>Embryophyta</taxon>
        <taxon>Tracheophyta</taxon>
        <taxon>Spermatophyta</taxon>
        <taxon>Magnoliopsida</taxon>
        <taxon>eudicotyledons</taxon>
        <taxon>Gunneridae</taxon>
        <taxon>Pentapetalae</taxon>
        <taxon>asterids</taxon>
        <taxon>lamiids</taxon>
        <taxon>Lamiales</taxon>
        <taxon>Lamiaceae</taxon>
        <taxon>Nepetoideae</taxon>
        <taxon>Elsholtzieae</taxon>
        <taxon>Perilla</taxon>
    </lineage>
</organism>
<dbReference type="FunFam" id="1.25.40.10:FF:000436">
    <property type="entry name" value="Pentatricopeptide repeat-containing protein At5g39350 family"/>
    <property type="match status" value="1"/>
</dbReference>
<feature type="repeat" description="PPR" evidence="3">
    <location>
        <begin position="546"/>
        <end position="580"/>
    </location>
</feature>
<proteinExistence type="inferred from homology"/>
<evidence type="ECO:0000313" key="7">
    <source>
        <dbReference type="Proteomes" id="UP001190926"/>
    </source>
</evidence>
<dbReference type="NCBIfam" id="TIGR00756">
    <property type="entry name" value="PPR"/>
    <property type="match status" value="8"/>
</dbReference>
<accession>A0AAD4NZP3</accession>
<dbReference type="InterPro" id="IPR011990">
    <property type="entry name" value="TPR-like_helical_dom_sf"/>
</dbReference>
<dbReference type="FunFam" id="1.25.40.10:FF:000329">
    <property type="entry name" value="Pentatricopeptide repeat-containing protein"/>
    <property type="match status" value="1"/>
</dbReference>
<dbReference type="Pfam" id="PF01535">
    <property type="entry name" value="PPR"/>
    <property type="match status" value="3"/>
</dbReference>
<dbReference type="GO" id="GO:0009451">
    <property type="term" value="P:RNA modification"/>
    <property type="evidence" value="ECO:0007669"/>
    <property type="project" value="InterPro"/>
</dbReference>
<dbReference type="PANTHER" id="PTHR47926:SF537">
    <property type="entry name" value="PENTACOTRIPEPTIDE-REPEAT REGION OF PRORP DOMAIN-CONTAINING PROTEIN"/>
    <property type="match status" value="1"/>
</dbReference>
<evidence type="ECO:0000256" key="1">
    <source>
        <dbReference type="ARBA" id="ARBA00006643"/>
    </source>
</evidence>
<evidence type="ECO:0000313" key="6">
    <source>
        <dbReference type="EMBL" id="KAH6821603.1"/>
    </source>
</evidence>
<feature type="domain" description="DYW" evidence="5">
    <location>
        <begin position="760"/>
        <end position="852"/>
    </location>
</feature>
<dbReference type="FunFam" id="1.25.40.10:FF:001238">
    <property type="entry name" value="Pentatricopeptide repeat-containing protein At3g22690"/>
    <property type="match status" value="1"/>
</dbReference>
<comment type="caution">
    <text evidence="6">The sequence shown here is derived from an EMBL/GenBank/DDBJ whole genome shotgun (WGS) entry which is preliminary data.</text>
</comment>
<evidence type="ECO:0000256" key="4">
    <source>
        <dbReference type="SAM" id="MobiDB-lite"/>
    </source>
</evidence>
<dbReference type="Pfam" id="PF14432">
    <property type="entry name" value="DYW_deaminase"/>
    <property type="match status" value="1"/>
</dbReference>
<feature type="repeat" description="PPR" evidence="3">
    <location>
        <begin position="515"/>
        <end position="545"/>
    </location>
</feature>
<dbReference type="FunFam" id="1.25.40.10:FF:000344">
    <property type="entry name" value="Pentatricopeptide repeat-containing protein"/>
    <property type="match status" value="1"/>
</dbReference>
<keyword evidence="7" id="KW-1185">Reference proteome</keyword>
<evidence type="ECO:0000256" key="3">
    <source>
        <dbReference type="PROSITE-ProRule" id="PRU00708"/>
    </source>
</evidence>
<gene>
    <name evidence="6" type="ORF">C2S53_016713</name>
</gene>
<dbReference type="GO" id="GO:0008270">
    <property type="term" value="F:zinc ion binding"/>
    <property type="evidence" value="ECO:0007669"/>
    <property type="project" value="InterPro"/>
</dbReference>
<dbReference type="EMBL" id="SDAM02001963">
    <property type="protein sequence ID" value="KAH6821603.1"/>
    <property type="molecule type" value="Genomic_DNA"/>
</dbReference>
<feature type="repeat" description="PPR" evidence="3">
    <location>
        <begin position="111"/>
        <end position="145"/>
    </location>
</feature>
<feature type="repeat" description="PPR" evidence="3">
    <location>
        <begin position="414"/>
        <end position="448"/>
    </location>
</feature>
<feature type="repeat" description="PPR" evidence="3">
    <location>
        <begin position="212"/>
        <end position="246"/>
    </location>
</feature>
<dbReference type="Pfam" id="PF20431">
    <property type="entry name" value="E_motif"/>
    <property type="match status" value="1"/>
</dbReference>
<feature type="repeat" description="PPR" evidence="3">
    <location>
        <begin position="247"/>
        <end position="281"/>
    </location>
</feature>
<comment type="similarity">
    <text evidence="1">Belongs to the PPR family. PCMP-H subfamily.</text>
</comment>
<dbReference type="InterPro" id="IPR002885">
    <property type="entry name" value="PPR_rpt"/>
</dbReference>
<dbReference type="SUPFAM" id="SSF48452">
    <property type="entry name" value="TPR-like"/>
    <property type="match status" value="1"/>
</dbReference>
<dbReference type="InterPro" id="IPR046960">
    <property type="entry name" value="PPR_At4g14850-like_plant"/>
</dbReference>
<feature type="repeat" description="PPR" evidence="3">
    <location>
        <begin position="181"/>
        <end position="211"/>
    </location>
</feature>
<dbReference type="GO" id="GO:0003723">
    <property type="term" value="F:RNA binding"/>
    <property type="evidence" value="ECO:0007669"/>
    <property type="project" value="InterPro"/>
</dbReference>